<evidence type="ECO:0000313" key="1">
    <source>
        <dbReference type="EMBL" id="AST09074.1"/>
    </source>
</evidence>
<dbReference type="GO" id="GO:0003964">
    <property type="term" value="F:RNA-directed DNA polymerase activity"/>
    <property type="evidence" value="ECO:0007669"/>
    <property type="project" value="UniProtKB-KW"/>
</dbReference>
<keyword evidence="1" id="KW-0808">Transferase</keyword>
<geneLocation type="plastid" evidence="1"/>
<proteinExistence type="predicted"/>
<protein>
    <submittedName>
        <fullName evidence="1">Putative reverse transcriptase and intron maturase</fullName>
    </submittedName>
</protein>
<sequence length="170" mass="20072">MSRIQRDLLVRIFGRFFKNLPSTFSGLDNFVKEKFRIQSRSIELLFPIFVRYFNTILLTGQNPVQLYMFRYIFSEFISIRGLRITVSTIPVYFCEGFTFLSWYFYQTYNGVFFCTLSKSTLRFHKRLLKSIVKNSLALPVNVLIRQLNNQVRQAHYFVLPVPNSGGFIST</sequence>
<organism evidence="1">
    <name type="scientific">Eutreptiella pomquetensis</name>
    <dbReference type="NCBI Taxonomy" id="215699"/>
    <lineage>
        <taxon>Eukaryota</taxon>
        <taxon>Discoba</taxon>
        <taxon>Euglenozoa</taxon>
        <taxon>Euglenida</taxon>
        <taxon>Spirocuta</taxon>
        <taxon>Euglenophyceae</taxon>
        <taxon>Eutreptiales</taxon>
        <taxon>Eutreptiaceae</taxon>
        <taxon>Eutreptiella</taxon>
    </lineage>
</organism>
<dbReference type="EMBL" id="KY706202">
    <property type="protein sequence ID" value="AST09074.1"/>
    <property type="molecule type" value="Genomic_DNA"/>
</dbReference>
<accession>A0A223FM30</accession>
<name>A0A223FM30_9EUGL</name>
<keyword evidence="1" id="KW-0548">Nucleotidyltransferase</keyword>
<keyword evidence="1" id="KW-0695">RNA-directed DNA polymerase</keyword>
<keyword evidence="1" id="KW-0934">Plastid</keyword>
<dbReference type="AlphaFoldDB" id="A0A223FM30"/>
<reference evidence="1" key="1">
    <citation type="journal article" date="2017" name="PeerJ">
        <title>Chloroplast genome expansion by intron multiplication in the basal psychrophilic euglenoid Eutreptiella pomquetensis.</title>
        <authorList>
            <person name="Dabbagh N."/>
            <person name="Bennett M.S."/>
            <person name="Triemer R.E."/>
            <person name="Preisfeld A."/>
        </authorList>
    </citation>
    <scope>NUCLEOTIDE SEQUENCE</scope>
    <source>
        <strain evidence="1">CCMP1491</strain>
    </source>
</reference>